<feature type="non-terminal residue" evidence="1">
    <location>
        <position position="1"/>
    </location>
</feature>
<dbReference type="EMBL" id="BARV01033752">
    <property type="protein sequence ID" value="GAI53551.1"/>
    <property type="molecule type" value="Genomic_DNA"/>
</dbReference>
<evidence type="ECO:0000313" key="1">
    <source>
        <dbReference type="EMBL" id="GAI53551.1"/>
    </source>
</evidence>
<organism evidence="1">
    <name type="scientific">marine sediment metagenome</name>
    <dbReference type="NCBI Taxonomy" id="412755"/>
    <lineage>
        <taxon>unclassified sequences</taxon>
        <taxon>metagenomes</taxon>
        <taxon>ecological metagenomes</taxon>
    </lineage>
</organism>
<protein>
    <submittedName>
        <fullName evidence="1">Uncharacterized protein</fullName>
    </submittedName>
</protein>
<accession>X1QFG7</accession>
<proteinExistence type="predicted"/>
<reference evidence="1" key="1">
    <citation type="journal article" date="2014" name="Front. Microbiol.">
        <title>High frequency of phylogenetically diverse reductive dehalogenase-homologous genes in deep subseafloor sedimentary metagenomes.</title>
        <authorList>
            <person name="Kawai M."/>
            <person name="Futagami T."/>
            <person name="Toyoda A."/>
            <person name="Takaki Y."/>
            <person name="Nishi S."/>
            <person name="Hori S."/>
            <person name="Arai W."/>
            <person name="Tsubouchi T."/>
            <person name="Morono Y."/>
            <person name="Uchiyama I."/>
            <person name="Ito T."/>
            <person name="Fujiyama A."/>
            <person name="Inagaki F."/>
            <person name="Takami H."/>
        </authorList>
    </citation>
    <scope>NUCLEOTIDE SEQUENCE</scope>
    <source>
        <strain evidence="1">Expedition CK06-06</strain>
    </source>
</reference>
<sequence length="46" mass="5547">YNIIDLKKFNKLPINKSKINSRFKDFSENDLLVSSFQILLFRNEKK</sequence>
<name>X1QFG7_9ZZZZ</name>
<comment type="caution">
    <text evidence="1">The sequence shown here is derived from an EMBL/GenBank/DDBJ whole genome shotgun (WGS) entry which is preliminary data.</text>
</comment>
<dbReference type="AlphaFoldDB" id="X1QFG7"/>
<gene>
    <name evidence="1" type="ORF">S06H3_52996</name>
</gene>